<organism evidence="2 3">
    <name type="scientific">Knoellia remsis</name>
    <dbReference type="NCBI Taxonomy" id="407159"/>
    <lineage>
        <taxon>Bacteria</taxon>
        <taxon>Bacillati</taxon>
        <taxon>Actinomycetota</taxon>
        <taxon>Actinomycetes</taxon>
        <taxon>Micrococcales</taxon>
        <taxon>Intrasporangiaceae</taxon>
        <taxon>Knoellia</taxon>
    </lineage>
</organism>
<name>A0A2T0UZD8_9MICO</name>
<dbReference type="Gene3D" id="3.30.230.10">
    <property type="match status" value="1"/>
</dbReference>
<dbReference type="Pfam" id="PF13541">
    <property type="entry name" value="ChlI"/>
    <property type="match status" value="1"/>
</dbReference>
<dbReference type="Pfam" id="PF01078">
    <property type="entry name" value="Mg_chelatase"/>
    <property type="match status" value="1"/>
</dbReference>
<dbReference type="PRINTS" id="PR00830">
    <property type="entry name" value="ENDOLAPTASE"/>
</dbReference>
<dbReference type="InterPro" id="IPR014721">
    <property type="entry name" value="Ribsml_uS5_D2-typ_fold_subgr"/>
</dbReference>
<dbReference type="CDD" id="cd00009">
    <property type="entry name" value="AAA"/>
    <property type="match status" value="1"/>
</dbReference>
<dbReference type="GO" id="GO:0005524">
    <property type="term" value="F:ATP binding"/>
    <property type="evidence" value="ECO:0007669"/>
    <property type="project" value="InterPro"/>
</dbReference>
<gene>
    <name evidence="2" type="ORF">BCF74_102122</name>
</gene>
<dbReference type="Gene3D" id="3.40.50.300">
    <property type="entry name" value="P-loop containing nucleotide triphosphate hydrolases"/>
    <property type="match status" value="1"/>
</dbReference>
<protein>
    <submittedName>
        <fullName evidence="2">Magnesium chelatase family protein</fullName>
    </submittedName>
</protein>
<dbReference type="SUPFAM" id="SSF54211">
    <property type="entry name" value="Ribosomal protein S5 domain 2-like"/>
    <property type="match status" value="1"/>
</dbReference>
<feature type="domain" description="Magnesium chelatase ChlI-like catalytic" evidence="1">
    <location>
        <begin position="197"/>
        <end position="314"/>
    </location>
</feature>
<dbReference type="PANTHER" id="PTHR32039:SF7">
    <property type="entry name" value="COMPETENCE PROTEIN COMM"/>
    <property type="match status" value="1"/>
</dbReference>
<dbReference type="Proteomes" id="UP000237822">
    <property type="component" value="Unassembled WGS sequence"/>
</dbReference>
<dbReference type="PANTHER" id="PTHR32039">
    <property type="entry name" value="MAGNESIUM-CHELATASE SUBUNIT CHLI"/>
    <property type="match status" value="1"/>
</dbReference>
<evidence type="ECO:0000313" key="3">
    <source>
        <dbReference type="Proteomes" id="UP000237822"/>
    </source>
</evidence>
<reference evidence="2 3" key="1">
    <citation type="submission" date="2018-03" db="EMBL/GenBank/DDBJ databases">
        <title>Genomic Encyclopedia of Archaeal and Bacterial Type Strains, Phase II (KMG-II): from individual species to whole genera.</title>
        <authorList>
            <person name="Goeker M."/>
        </authorList>
    </citation>
    <scope>NUCLEOTIDE SEQUENCE [LARGE SCALE GENOMIC DNA]</scope>
    <source>
        <strain evidence="2 3">ATCC BAA-1496</strain>
    </source>
</reference>
<dbReference type="InterPro" id="IPR045006">
    <property type="entry name" value="CHLI-like"/>
</dbReference>
<dbReference type="InterPro" id="IPR020568">
    <property type="entry name" value="Ribosomal_Su5_D2-typ_SF"/>
</dbReference>
<dbReference type="InterPro" id="IPR027417">
    <property type="entry name" value="P-loop_NTPase"/>
</dbReference>
<dbReference type="EMBL" id="PVTI01000002">
    <property type="protein sequence ID" value="PRY63289.1"/>
    <property type="molecule type" value="Genomic_DNA"/>
</dbReference>
<proteinExistence type="predicted"/>
<accession>A0A2T0UZD8</accession>
<comment type="caution">
    <text evidence="2">The sequence shown here is derived from an EMBL/GenBank/DDBJ whole genome shotgun (WGS) entry which is preliminary data.</text>
</comment>
<dbReference type="InterPro" id="IPR000523">
    <property type="entry name" value="Mg_chelatse_chII-like_cat_dom"/>
</dbReference>
<dbReference type="AlphaFoldDB" id="A0A2T0UZD8"/>
<dbReference type="RefSeq" id="WP_245889158.1">
    <property type="nucleotide sequence ID" value="NZ_PVTI01000002.1"/>
</dbReference>
<evidence type="ECO:0000259" key="1">
    <source>
        <dbReference type="Pfam" id="PF01078"/>
    </source>
</evidence>
<sequence>MNARLGRTLSVALTGLDGVLVEVEAHISAQLPHFSVTGLPDKACSQAPDRIRSAAATSGCPLPPHRITANLSPAAIPKVGTGFDIAIALAVLAAADVVDAHRIRDVVHLGELGLDGSVRGVRGVLPAVLAAARVGVRHVVVPPENVAEAQLVDGISVHAAPDLRTLVSWYAVRAGVDPLPVAEPVTGEGGASRRSVDLADVVGQDEARNALELAATGEHHVLFNGPPGVGKTMLAERLVTILPPLTREQALQTHAIRSLTGDEVGGGGLDLTPPFVAPHHSASVASVIGGGSGFVHPGAVSRAHCGVLFLDEACNGKCTSFSKEVTDGHEQERGAGPSWAACAAGAGNEVGGVSGVHADWSGRAAARDEADLPVSAVVEVSQGQGGCDRAAAYRPDPEAGGRGWLDGDG</sequence>
<evidence type="ECO:0000313" key="2">
    <source>
        <dbReference type="EMBL" id="PRY63289.1"/>
    </source>
</evidence>
<keyword evidence="3" id="KW-1185">Reference proteome</keyword>
<dbReference type="SUPFAM" id="SSF52540">
    <property type="entry name" value="P-loop containing nucleoside triphosphate hydrolases"/>
    <property type="match status" value="1"/>
</dbReference>